<evidence type="ECO:0000256" key="7">
    <source>
        <dbReference type="ARBA" id="ARBA00023136"/>
    </source>
</evidence>
<dbReference type="InterPro" id="IPR050736">
    <property type="entry name" value="Sensor_HK_Regulatory"/>
</dbReference>
<dbReference type="InterPro" id="IPR000700">
    <property type="entry name" value="PAS-assoc_C"/>
</dbReference>
<feature type="transmembrane region" description="Helical" evidence="9">
    <location>
        <begin position="198"/>
        <end position="218"/>
    </location>
</feature>
<dbReference type="InterPro" id="IPR007891">
    <property type="entry name" value="CHASE3"/>
</dbReference>
<reference evidence="14 15" key="1">
    <citation type="submission" date="2019-12" db="EMBL/GenBank/DDBJ databases">
        <title>Genomic-based taxomic classification of the family Erythrobacteraceae.</title>
        <authorList>
            <person name="Xu L."/>
        </authorList>
    </citation>
    <scope>NUCLEOTIDE SEQUENCE [LARGE SCALE GENOMIC DNA]</scope>
    <source>
        <strain evidence="14 15">M0322</strain>
    </source>
</reference>
<dbReference type="SMART" id="SM00388">
    <property type="entry name" value="HisKA"/>
    <property type="match status" value="1"/>
</dbReference>
<evidence type="ECO:0000256" key="8">
    <source>
        <dbReference type="PROSITE-ProRule" id="PRU00169"/>
    </source>
</evidence>
<dbReference type="Gene3D" id="3.30.450.20">
    <property type="entry name" value="PAS domain"/>
    <property type="match status" value="1"/>
</dbReference>
<evidence type="ECO:0000256" key="4">
    <source>
        <dbReference type="ARBA" id="ARBA00022679"/>
    </source>
</evidence>
<comment type="caution">
    <text evidence="14">The sequence shown here is derived from an EMBL/GenBank/DDBJ whole genome shotgun (WGS) entry which is preliminary data.</text>
</comment>
<dbReference type="InterPro" id="IPR036097">
    <property type="entry name" value="HisK_dim/P_sf"/>
</dbReference>
<evidence type="ECO:0000256" key="6">
    <source>
        <dbReference type="ARBA" id="ARBA00023012"/>
    </source>
</evidence>
<name>A0A844YT43_9SPHN</name>
<dbReference type="InterPro" id="IPR003594">
    <property type="entry name" value="HATPase_dom"/>
</dbReference>
<keyword evidence="7 9" id="KW-0472">Membrane</keyword>
<keyword evidence="15" id="KW-1185">Reference proteome</keyword>
<dbReference type="Pfam" id="PF13426">
    <property type="entry name" value="PAS_9"/>
    <property type="match status" value="1"/>
</dbReference>
<dbReference type="InterPro" id="IPR035965">
    <property type="entry name" value="PAS-like_dom_sf"/>
</dbReference>
<dbReference type="CDD" id="cd19410">
    <property type="entry name" value="HK9-like_sensor"/>
    <property type="match status" value="1"/>
</dbReference>
<dbReference type="PRINTS" id="PR00344">
    <property type="entry name" value="BCTRLSENSOR"/>
</dbReference>
<dbReference type="SMART" id="SM00086">
    <property type="entry name" value="PAC"/>
    <property type="match status" value="1"/>
</dbReference>
<feature type="modified residue" description="4-aspartylphosphate" evidence="8">
    <location>
        <position position="645"/>
    </location>
</feature>
<evidence type="ECO:0000259" key="10">
    <source>
        <dbReference type="PROSITE" id="PS50109"/>
    </source>
</evidence>
<dbReference type="Gene3D" id="1.10.287.130">
    <property type="match status" value="1"/>
</dbReference>
<dbReference type="InterPro" id="IPR000014">
    <property type="entry name" value="PAS"/>
</dbReference>
<keyword evidence="6" id="KW-0902">Two-component regulatory system</keyword>
<dbReference type="GO" id="GO:0000155">
    <property type="term" value="F:phosphorelay sensor kinase activity"/>
    <property type="evidence" value="ECO:0007669"/>
    <property type="project" value="InterPro"/>
</dbReference>
<dbReference type="InterPro" id="IPR001610">
    <property type="entry name" value="PAC"/>
</dbReference>
<dbReference type="Pfam" id="PF02518">
    <property type="entry name" value="HATPase_c"/>
    <property type="match status" value="1"/>
</dbReference>
<dbReference type="PANTHER" id="PTHR43711:SF1">
    <property type="entry name" value="HISTIDINE KINASE 1"/>
    <property type="match status" value="1"/>
</dbReference>
<dbReference type="SUPFAM" id="SSF55874">
    <property type="entry name" value="ATPase domain of HSP90 chaperone/DNA topoisomerase II/histidine kinase"/>
    <property type="match status" value="1"/>
</dbReference>
<gene>
    <name evidence="14" type="ORF">GRI99_00145</name>
</gene>
<keyword evidence="9" id="KW-0812">Transmembrane</keyword>
<dbReference type="SMART" id="SM00387">
    <property type="entry name" value="HATPase_c"/>
    <property type="match status" value="1"/>
</dbReference>
<dbReference type="PANTHER" id="PTHR43711">
    <property type="entry name" value="TWO-COMPONENT HISTIDINE KINASE"/>
    <property type="match status" value="1"/>
</dbReference>
<dbReference type="NCBIfam" id="TIGR00229">
    <property type="entry name" value="sensory_box"/>
    <property type="match status" value="1"/>
</dbReference>
<evidence type="ECO:0000259" key="11">
    <source>
        <dbReference type="PROSITE" id="PS50110"/>
    </source>
</evidence>
<proteinExistence type="predicted"/>
<dbReference type="Proteomes" id="UP000466966">
    <property type="component" value="Unassembled WGS sequence"/>
</dbReference>
<dbReference type="SMART" id="SM00091">
    <property type="entry name" value="PAS"/>
    <property type="match status" value="1"/>
</dbReference>
<evidence type="ECO:0000256" key="5">
    <source>
        <dbReference type="ARBA" id="ARBA00022777"/>
    </source>
</evidence>
<keyword evidence="9" id="KW-1133">Transmembrane helix</keyword>
<dbReference type="EMBL" id="WTYV01000001">
    <property type="protein sequence ID" value="MXO70041.1"/>
    <property type="molecule type" value="Genomic_DNA"/>
</dbReference>
<evidence type="ECO:0000256" key="3">
    <source>
        <dbReference type="ARBA" id="ARBA00022553"/>
    </source>
</evidence>
<dbReference type="InterPro" id="IPR005467">
    <property type="entry name" value="His_kinase_dom"/>
</dbReference>
<feature type="domain" description="Response regulatory" evidence="11">
    <location>
        <begin position="597"/>
        <end position="705"/>
    </location>
</feature>
<dbReference type="InterPro" id="IPR036890">
    <property type="entry name" value="HATPase_C_sf"/>
</dbReference>
<dbReference type="CDD" id="cd00130">
    <property type="entry name" value="PAS"/>
    <property type="match status" value="1"/>
</dbReference>
<feature type="domain" description="PAS" evidence="12">
    <location>
        <begin position="234"/>
        <end position="305"/>
    </location>
</feature>
<dbReference type="InterPro" id="IPR003661">
    <property type="entry name" value="HisK_dim/P_dom"/>
</dbReference>
<evidence type="ECO:0000313" key="15">
    <source>
        <dbReference type="Proteomes" id="UP000466966"/>
    </source>
</evidence>
<dbReference type="SUPFAM" id="SSF52172">
    <property type="entry name" value="CheY-like"/>
    <property type="match status" value="1"/>
</dbReference>
<keyword evidence="5" id="KW-0418">Kinase</keyword>
<dbReference type="InterPro" id="IPR011006">
    <property type="entry name" value="CheY-like_superfamily"/>
</dbReference>
<keyword evidence="3 8" id="KW-0597">Phosphoprotein</keyword>
<dbReference type="InterPro" id="IPR004358">
    <property type="entry name" value="Sig_transdc_His_kin-like_C"/>
</dbReference>
<dbReference type="CDD" id="cd00156">
    <property type="entry name" value="REC"/>
    <property type="match status" value="1"/>
</dbReference>
<dbReference type="SUPFAM" id="SSF55785">
    <property type="entry name" value="PYP-like sensor domain (PAS domain)"/>
    <property type="match status" value="1"/>
</dbReference>
<dbReference type="Pfam" id="PF00072">
    <property type="entry name" value="Response_reg"/>
    <property type="match status" value="1"/>
</dbReference>
<dbReference type="FunFam" id="3.30.565.10:FF:000006">
    <property type="entry name" value="Sensor histidine kinase WalK"/>
    <property type="match status" value="1"/>
</dbReference>
<dbReference type="FunFam" id="1.10.287.130:FF:000001">
    <property type="entry name" value="Two-component sensor histidine kinase"/>
    <property type="match status" value="1"/>
</dbReference>
<dbReference type="EC" id="2.7.13.3" evidence="2"/>
<protein>
    <recommendedName>
        <fullName evidence="2">histidine kinase</fullName>
        <ecNumber evidence="2">2.7.13.3</ecNumber>
    </recommendedName>
</protein>
<evidence type="ECO:0000259" key="13">
    <source>
        <dbReference type="PROSITE" id="PS50113"/>
    </source>
</evidence>
<feature type="domain" description="PAC" evidence="13">
    <location>
        <begin position="310"/>
        <end position="360"/>
    </location>
</feature>
<dbReference type="Pfam" id="PF05227">
    <property type="entry name" value="CHASE3"/>
    <property type="match status" value="1"/>
</dbReference>
<dbReference type="SUPFAM" id="SSF47384">
    <property type="entry name" value="Homodimeric domain of signal transducing histidine kinase"/>
    <property type="match status" value="1"/>
</dbReference>
<dbReference type="CDD" id="cd00082">
    <property type="entry name" value="HisKA"/>
    <property type="match status" value="1"/>
</dbReference>
<dbReference type="Pfam" id="PF00512">
    <property type="entry name" value="HisKA"/>
    <property type="match status" value="1"/>
</dbReference>
<sequence length="716" mass="79291">MVRAMQRVPLQSARVVRQMSKASAFRFALVLVAPCALALSLFLVMREFRQGDEIAAQVENSHRIRAELTDLLALHQDLEIGQRGLIITQDREFLVPYETARPRLDDSLARIATILSRSPEFQRLAYLSHQKLDFVDRTIAMTLEGRSDDAIALIREGRGKHLMDQIRTSIDRLQESEQDRLNDRIIAFRSSRDGVETIVSAIFVALSCILLLAIAITARAMRLRSEAASKYREISARQVAILESAYEGVVTINTSGSIESLNPAIRQMTGYRTDELIRRDIGILFEIAPDKGFKESFLRRFLRRSESTERTFELLGRRKDGTLFPCEVGVSPVQLETGTTFVAIVRDTTERKRVEQMKSEFVSTVSHELRTPLTSIAGSLGLVAGGAAGEIPEKAARLIQIARDNCDRLVRLINDILDLEKLESGRMEIKLQPVSLRSFLPQAVQANIGYAQQFGVTLELGPVTDDAFVMADPDLLMQVMTNILSNAAKFSLPGEPVDISVTSLDRRWRIDVTDRGPGIPGEFATRIFGKFAQAEATDSRKKGGTGLGLSIVREILNRIGGEVSFDSVEDQGTTFHVDLPRHAHVGRISISDQSDFSVLHVEDDPDVLDLIENALAGRYSLQSAKTLEEARGILEHFRFDVAIVDFALPDGSGHELLPLLRRQGAHILVFTAQDTDQSVTAEVEGVFIKSRASLDGLVAAIDGLLGQKPHSAEENS</sequence>
<evidence type="ECO:0000256" key="2">
    <source>
        <dbReference type="ARBA" id="ARBA00012438"/>
    </source>
</evidence>
<dbReference type="PROSITE" id="PS50113">
    <property type="entry name" value="PAC"/>
    <property type="match status" value="1"/>
</dbReference>
<comment type="catalytic activity">
    <reaction evidence="1">
        <text>ATP + protein L-histidine = ADP + protein N-phospho-L-histidine.</text>
        <dbReference type="EC" id="2.7.13.3"/>
    </reaction>
</comment>
<organism evidence="14 15">
    <name type="scientific">Alteraurantiacibacter buctensis</name>
    <dbReference type="NCBI Taxonomy" id="1503981"/>
    <lineage>
        <taxon>Bacteria</taxon>
        <taxon>Pseudomonadati</taxon>
        <taxon>Pseudomonadota</taxon>
        <taxon>Alphaproteobacteria</taxon>
        <taxon>Sphingomonadales</taxon>
        <taxon>Erythrobacteraceae</taxon>
        <taxon>Alteraurantiacibacter</taxon>
    </lineage>
</organism>
<dbReference type="AlphaFoldDB" id="A0A844YT43"/>
<keyword evidence="4" id="KW-0808">Transferase</keyword>
<evidence type="ECO:0000256" key="9">
    <source>
        <dbReference type="SAM" id="Phobius"/>
    </source>
</evidence>
<accession>A0A844YT43</accession>
<dbReference type="SMART" id="SM00448">
    <property type="entry name" value="REC"/>
    <property type="match status" value="1"/>
</dbReference>
<evidence type="ECO:0000313" key="14">
    <source>
        <dbReference type="EMBL" id="MXO70041.1"/>
    </source>
</evidence>
<dbReference type="PROSITE" id="PS50110">
    <property type="entry name" value="RESPONSE_REGULATORY"/>
    <property type="match status" value="1"/>
</dbReference>
<feature type="domain" description="Histidine kinase" evidence="10">
    <location>
        <begin position="364"/>
        <end position="583"/>
    </location>
</feature>
<evidence type="ECO:0000256" key="1">
    <source>
        <dbReference type="ARBA" id="ARBA00000085"/>
    </source>
</evidence>
<dbReference type="InterPro" id="IPR001789">
    <property type="entry name" value="Sig_transdc_resp-reg_receiver"/>
</dbReference>
<dbReference type="Gene3D" id="3.40.50.2300">
    <property type="match status" value="1"/>
</dbReference>
<evidence type="ECO:0000259" key="12">
    <source>
        <dbReference type="PROSITE" id="PS50112"/>
    </source>
</evidence>
<dbReference type="Gene3D" id="3.30.565.10">
    <property type="entry name" value="Histidine kinase-like ATPase, C-terminal domain"/>
    <property type="match status" value="1"/>
</dbReference>
<dbReference type="PROSITE" id="PS50112">
    <property type="entry name" value="PAS"/>
    <property type="match status" value="1"/>
</dbReference>
<dbReference type="PROSITE" id="PS50109">
    <property type="entry name" value="HIS_KIN"/>
    <property type="match status" value="1"/>
</dbReference>